<protein>
    <submittedName>
        <fullName evidence="2">YpoC family protein</fullName>
    </submittedName>
</protein>
<evidence type="ECO:0000313" key="2">
    <source>
        <dbReference type="EMBL" id="MFE8702199.1"/>
    </source>
</evidence>
<keyword evidence="3" id="KW-1185">Reference proteome</keyword>
<dbReference type="RefSeq" id="WP_389362159.1">
    <property type="nucleotide sequence ID" value="NZ_JBIACK010000008.1"/>
</dbReference>
<proteinExistence type="predicted"/>
<comment type="caution">
    <text evidence="2">The sequence shown here is derived from an EMBL/GenBank/DDBJ whole genome shotgun (WGS) entry which is preliminary data.</text>
</comment>
<dbReference type="EMBL" id="JBIACK010000008">
    <property type="protein sequence ID" value="MFE8702199.1"/>
    <property type="molecule type" value="Genomic_DNA"/>
</dbReference>
<gene>
    <name evidence="2" type="ORF">ACFYKX_16495</name>
</gene>
<dbReference type="Proteomes" id="UP001601059">
    <property type="component" value="Unassembled WGS sequence"/>
</dbReference>
<sequence length="168" mass="19640">MRGKSSIEVSAKLKHSFLFPDEYLDWANETENNFYVESPLIYEVAFYNGIKALKPWETIEYIPVVLTEWKKVKLEIESKFEKRDAKGATLPMRVGIGLFLELLFWTNGQPVELNPIIPLESLKIKPVNITERFAFILARPNLFHSYKQLAELMVEMEKLYVKSIIVRK</sequence>
<organism evidence="2 3">
    <name type="scientific">Cytobacillus spartinae</name>
    <dbReference type="NCBI Taxonomy" id="3299023"/>
    <lineage>
        <taxon>Bacteria</taxon>
        <taxon>Bacillati</taxon>
        <taxon>Bacillota</taxon>
        <taxon>Bacilli</taxon>
        <taxon>Bacillales</taxon>
        <taxon>Bacillaceae</taxon>
        <taxon>Cytobacillus</taxon>
    </lineage>
</organism>
<feature type="domain" description="YpoC-like" evidence="1">
    <location>
        <begin position="60"/>
        <end position="167"/>
    </location>
</feature>
<dbReference type="Pfam" id="PF21747">
    <property type="entry name" value="YpoC"/>
    <property type="match status" value="1"/>
</dbReference>
<dbReference type="InterPro" id="IPR048427">
    <property type="entry name" value="YpoC"/>
</dbReference>
<evidence type="ECO:0000259" key="1">
    <source>
        <dbReference type="Pfam" id="PF21747"/>
    </source>
</evidence>
<evidence type="ECO:0000313" key="3">
    <source>
        <dbReference type="Proteomes" id="UP001601059"/>
    </source>
</evidence>
<reference evidence="2 3" key="1">
    <citation type="submission" date="2024-08" db="EMBL/GenBank/DDBJ databases">
        <title>Two novel Cytobacillus novel species.</title>
        <authorList>
            <person name="Liu G."/>
        </authorList>
    </citation>
    <scope>NUCLEOTIDE SEQUENCE [LARGE SCALE GENOMIC DNA]</scope>
    <source>
        <strain evidence="2 3">FJAT-54145</strain>
    </source>
</reference>
<name>A0ABW6KDF5_9BACI</name>
<accession>A0ABW6KDF5</accession>